<proteinExistence type="predicted"/>
<name>A0A5N5XCD1_9EURO</name>
<evidence type="ECO:0000313" key="1">
    <source>
        <dbReference type="EMBL" id="KAB8078326.1"/>
    </source>
</evidence>
<accession>A0A5N5XCD1</accession>
<dbReference type="AlphaFoldDB" id="A0A5N5XCD1"/>
<sequence>MEPLSPSLPLISQLCSILQNQDFPAQLASTIQASKRTCSGKDPVLTNGVSGQRELIDSGLFLHVEASLCVGAPSAPRDGSLFLGCVDLNNGHVVPLPQLTPAASPNSRVSTALIT</sequence>
<keyword evidence="2" id="KW-1185">Reference proteome</keyword>
<dbReference type="Proteomes" id="UP000326565">
    <property type="component" value="Unassembled WGS sequence"/>
</dbReference>
<reference evidence="1 2" key="1">
    <citation type="submission" date="2019-04" db="EMBL/GenBank/DDBJ databases">
        <title>Friends and foes A comparative genomics study of 23 Aspergillus species from section Flavi.</title>
        <authorList>
            <consortium name="DOE Joint Genome Institute"/>
            <person name="Kjaerbolling I."/>
            <person name="Vesth T."/>
            <person name="Frisvad J.C."/>
            <person name="Nybo J.L."/>
            <person name="Theobald S."/>
            <person name="Kildgaard S."/>
            <person name="Isbrandt T."/>
            <person name="Kuo A."/>
            <person name="Sato A."/>
            <person name="Lyhne E.K."/>
            <person name="Kogle M.E."/>
            <person name="Wiebenga A."/>
            <person name="Kun R.S."/>
            <person name="Lubbers R.J."/>
            <person name="Makela M.R."/>
            <person name="Barry K."/>
            <person name="Chovatia M."/>
            <person name="Clum A."/>
            <person name="Daum C."/>
            <person name="Haridas S."/>
            <person name="He G."/>
            <person name="LaButti K."/>
            <person name="Lipzen A."/>
            <person name="Mondo S."/>
            <person name="Riley R."/>
            <person name="Salamov A."/>
            <person name="Simmons B.A."/>
            <person name="Magnuson J.K."/>
            <person name="Henrissat B."/>
            <person name="Mortensen U.H."/>
            <person name="Larsen T.O."/>
            <person name="Devries R.P."/>
            <person name="Grigoriev I.V."/>
            <person name="Machida M."/>
            <person name="Baker S.E."/>
            <person name="Andersen M.R."/>
        </authorList>
    </citation>
    <scope>NUCLEOTIDE SEQUENCE [LARGE SCALE GENOMIC DNA]</scope>
    <source>
        <strain evidence="1 2">CBS 151.66</strain>
    </source>
</reference>
<gene>
    <name evidence="1" type="ORF">BDV29DRAFT_9483</name>
</gene>
<protein>
    <submittedName>
        <fullName evidence="1">Uncharacterized protein</fullName>
    </submittedName>
</protein>
<organism evidence="1 2">
    <name type="scientific">Aspergillus leporis</name>
    <dbReference type="NCBI Taxonomy" id="41062"/>
    <lineage>
        <taxon>Eukaryota</taxon>
        <taxon>Fungi</taxon>
        <taxon>Dikarya</taxon>
        <taxon>Ascomycota</taxon>
        <taxon>Pezizomycotina</taxon>
        <taxon>Eurotiomycetes</taxon>
        <taxon>Eurotiomycetidae</taxon>
        <taxon>Eurotiales</taxon>
        <taxon>Aspergillaceae</taxon>
        <taxon>Aspergillus</taxon>
        <taxon>Aspergillus subgen. Circumdati</taxon>
    </lineage>
</organism>
<evidence type="ECO:0000313" key="2">
    <source>
        <dbReference type="Proteomes" id="UP000326565"/>
    </source>
</evidence>
<dbReference type="EMBL" id="ML732159">
    <property type="protein sequence ID" value="KAB8078326.1"/>
    <property type="molecule type" value="Genomic_DNA"/>
</dbReference>